<dbReference type="SUPFAM" id="SSF55073">
    <property type="entry name" value="Nucleotide cyclase"/>
    <property type="match status" value="1"/>
</dbReference>
<keyword evidence="1" id="KW-0812">Transmembrane</keyword>
<dbReference type="SMART" id="SM00052">
    <property type="entry name" value="EAL"/>
    <property type="match status" value="1"/>
</dbReference>
<feature type="transmembrane region" description="Helical" evidence="1">
    <location>
        <begin position="75"/>
        <end position="96"/>
    </location>
</feature>
<dbReference type="Proteomes" id="UP000677918">
    <property type="component" value="Unassembled WGS sequence"/>
</dbReference>
<dbReference type="RefSeq" id="WP_213412017.1">
    <property type="nucleotide sequence ID" value="NZ_BOVK01000025.1"/>
</dbReference>
<organism evidence="4 5">
    <name type="scientific">Xylanibacillus composti</name>
    <dbReference type="NCBI Taxonomy" id="1572762"/>
    <lineage>
        <taxon>Bacteria</taxon>
        <taxon>Bacillati</taxon>
        <taxon>Bacillota</taxon>
        <taxon>Bacilli</taxon>
        <taxon>Bacillales</taxon>
        <taxon>Paenibacillaceae</taxon>
        <taxon>Xylanibacillus</taxon>
    </lineage>
</organism>
<keyword evidence="5" id="KW-1185">Reference proteome</keyword>
<dbReference type="InterPro" id="IPR035919">
    <property type="entry name" value="EAL_sf"/>
</dbReference>
<dbReference type="PANTHER" id="PTHR44757:SF2">
    <property type="entry name" value="BIOFILM ARCHITECTURE MAINTENANCE PROTEIN MBAA"/>
    <property type="match status" value="1"/>
</dbReference>
<dbReference type="EMBL" id="BOVK01000025">
    <property type="protein sequence ID" value="GIQ69211.1"/>
    <property type="molecule type" value="Genomic_DNA"/>
</dbReference>
<evidence type="ECO:0000259" key="2">
    <source>
        <dbReference type="PROSITE" id="PS50883"/>
    </source>
</evidence>
<feature type="transmembrane region" description="Helical" evidence="1">
    <location>
        <begin position="180"/>
        <end position="201"/>
    </location>
</feature>
<dbReference type="InterPro" id="IPR052155">
    <property type="entry name" value="Biofilm_reg_signaling"/>
</dbReference>
<dbReference type="InterPro" id="IPR000160">
    <property type="entry name" value="GGDEF_dom"/>
</dbReference>
<comment type="caution">
    <text evidence="4">The sequence shown here is derived from an EMBL/GenBank/DDBJ whole genome shotgun (WGS) entry which is preliminary data.</text>
</comment>
<dbReference type="PANTHER" id="PTHR44757">
    <property type="entry name" value="DIGUANYLATE CYCLASE DGCP"/>
    <property type="match status" value="1"/>
</dbReference>
<feature type="domain" description="GGDEF" evidence="3">
    <location>
        <begin position="466"/>
        <end position="598"/>
    </location>
</feature>
<dbReference type="CDD" id="cd01949">
    <property type="entry name" value="GGDEF"/>
    <property type="match status" value="1"/>
</dbReference>
<dbReference type="PROSITE" id="PS50883">
    <property type="entry name" value="EAL"/>
    <property type="match status" value="1"/>
</dbReference>
<accession>A0A8J4H466</accession>
<dbReference type="NCBIfam" id="TIGR00254">
    <property type="entry name" value="GGDEF"/>
    <property type="match status" value="1"/>
</dbReference>
<dbReference type="Pfam" id="PF00990">
    <property type="entry name" value="GGDEF"/>
    <property type="match status" value="1"/>
</dbReference>
<gene>
    <name evidence="4" type="ORF">XYCOK13_20350</name>
</gene>
<dbReference type="InterPro" id="IPR043128">
    <property type="entry name" value="Rev_trsase/Diguanyl_cyclase"/>
</dbReference>
<dbReference type="InterPro" id="IPR029787">
    <property type="entry name" value="Nucleotide_cyclase"/>
</dbReference>
<reference evidence="4" key="1">
    <citation type="submission" date="2021-04" db="EMBL/GenBank/DDBJ databases">
        <title>Draft genome sequence of Xylanibacillus composti strain K13.</title>
        <authorList>
            <person name="Uke A."/>
            <person name="Chhe C."/>
            <person name="Baramee S."/>
            <person name="Kosugi A."/>
        </authorList>
    </citation>
    <scope>NUCLEOTIDE SEQUENCE</scope>
    <source>
        <strain evidence="4">K13</strain>
    </source>
</reference>
<feature type="transmembrane region" description="Helical" evidence="1">
    <location>
        <begin position="102"/>
        <end position="124"/>
    </location>
</feature>
<dbReference type="CDD" id="cd01948">
    <property type="entry name" value="EAL"/>
    <property type="match status" value="1"/>
</dbReference>
<evidence type="ECO:0000259" key="3">
    <source>
        <dbReference type="PROSITE" id="PS50887"/>
    </source>
</evidence>
<feature type="transmembrane region" description="Helical" evidence="1">
    <location>
        <begin position="136"/>
        <end position="160"/>
    </location>
</feature>
<dbReference type="SUPFAM" id="SSF141868">
    <property type="entry name" value="EAL domain-like"/>
    <property type="match status" value="1"/>
</dbReference>
<dbReference type="AlphaFoldDB" id="A0A8J4H466"/>
<dbReference type="PROSITE" id="PS50887">
    <property type="entry name" value="GGDEF"/>
    <property type="match status" value="1"/>
</dbReference>
<dbReference type="Gene3D" id="3.30.70.270">
    <property type="match status" value="1"/>
</dbReference>
<evidence type="ECO:0000256" key="1">
    <source>
        <dbReference type="SAM" id="Phobius"/>
    </source>
</evidence>
<evidence type="ECO:0008006" key="6">
    <source>
        <dbReference type="Google" id="ProtNLM"/>
    </source>
</evidence>
<proteinExistence type="predicted"/>
<dbReference type="Pfam" id="PF00563">
    <property type="entry name" value="EAL"/>
    <property type="match status" value="1"/>
</dbReference>
<keyword evidence="1" id="KW-0472">Membrane</keyword>
<protein>
    <recommendedName>
        <fullName evidence="6">Diguanylate cyclase (GGDEF)-like protein</fullName>
    </recommendedName>
</protein>
<dbReference type="SMART" id="SM00267">
    <property type="entry name" value="GGDEF"/>
    <property type="match status" value="1"/>
</dbReference>
<evidence type="ECO:0000313" key="5">
    <source>
        <dbReference type="Proteomes" id="UP000677918"/>
    </source>
</evidence>
<feature type="domain" description="EAL" evidence="2">
    <location>
        <begin position="607"/>
        <end position="861"/>
    </location>
</feature>
<feature type="transmembrane region" description="Helical" evidence="1">
    <location>
        <begin position="36"/>
        <end position="54"/>
    </location>
</feature>
<dbReference type="InterPro" id="IPR001633">
    <property type="entry name" value="EAL_dom"/>
</dbReference>
<sequence>MQSATLPANSNIKRVVYGALLACSITLTLFPGKWFLGIDLFAGSLFLILLVGRYQARAAFAGALATYSVASITGALDWVPALIHTAHIAWLCWYIRKQPQGLILGSALYWIAAGGPLLAAYYVWQNGRFDQVGIILLQIEWIVALICVLLADICLAYVPLGRKSSKQKAGVSGYYFSRMMIHLTLAVLLIPYMIYVTYTGYRGEAAISQSIKGHFHSQMQSARSYLDTISAEAITSLQLHSRLESTMISKWLEEIASETDSEFVILTADNRILAASSSDFPQAGEPFLWQAGSERIVQQETYWQWLPRGAFPHELERYLHAYLIQEAIQPSKRLKFVLIAPYAPYIKEHLASLEAKLSLLLNFSLLILLLNLLFQRVFFQPLSRLAAATTGIPSRLQNGTSIEWKKSGMVEIDSLVHNFQAVSAELREMFDHAHRLAYYDSLTGLKNRPSMQKELEKMFQSRKPSEQIAVIFFDLDRFKQVNDSLGHALGDQLLQVVAKRLSAMQSERVRLFRLSGDEFVMVVEGQEEITPEAAAESILKLIRQPISIEPHELRVTSSVGIALYPEHGQTADELMRQADSAMYSAKESGGDSYALYTDSLKAQITDRLWLENHLRSALENQEFVLHYQPIVDAGTGSIRGMEALIRWHHPERGMISPARFIPIAEQTGIIIPIGEWVLREACRQNKAWQNEGLENLHVAVNLSARQFHSPHLIRNICDILNETGMEPQYLELEITEGFIIHNTEYVRQVLRELEAMGVSVSIDDFGTGYSSLSQLQQFPVHAVKIDRSFVRNIGENTHNRSIVRAIIELAHGMGLKVVAEGIESEDERDFLIQHRCDRMQGYLLGRPCDAEQFGQLLRRLQKESKRRQIRGD</sequence>
<keyword evidence="1" id="KW-1133">Transmembrane helix</keyword>
<evidence type="ECO:0000313" key="4">
    <source>
        <dbReference type="EMBL" id="GIQ69211.1"/>
    </source>
</evidence>
<feature type="transmembrane region" description="Helical" evidence="1">
    <location>
        <begin position="12"/>
        <end position="30"/>
    </location>
</feature>
<dbReference type="Gene3D" id="3.20.20.450">
    <property type="entry name" value="EAL domain"/>
    <property type="match status" value="1"/>
</dbReference>
<name>A0A8J4H466_9BACL</name>
<dbReference type="FunFam" id="3.20.20.450:FF:000001">
    <property type="entry name" value="Cyclic di-GMP phosphodiesterase yahA"/>
    <property type="match status" value="1"/>
</dbReference>